<gene>
    <name evidence="2" type="ORF">Pdw03_3150</name>
</gene>
<reference evidence="2 3" key="1">
    <citation type="submission" date="2020-08" db="EMBL/GenBank/DDBJ databases">
        <title>The completed genome sequence of the pathogenic ascomycete fungus Penicillium digitatum.</title>
        <authorList>
            <person name="Wang M."/>
        </authorList>
    </citation>
    <scope>NUCLEOTIDE SEQUENCE [LARGE SCALE GENOMIC DNA]</scope>
    <source>
        <strain evidence="2 3">PdW03</strain>
    </source>
</reference>
<organism evidence="2 3">
    <name type="scientific">Penicillium digitatum</name>
    <name type="common">Green mold</name>
    <dbReference type="NCBI Taxonomy" id="36651"/>
    <lineage>
        <taxon>Eukaryota</taxon>
        <taxon>Fungi</taxon>
        <taxon>Dikarya</taxon>
        <taxon>Ascomycota</taxon>
        <taxon>Pezizomycotina</taxon>
        <taxon>Eurotiomycetes</taxon>
        <taxon>Eurotiomycetidae</taxon>
        <taxon>Eurotiales</taxon>
        <taxon>Aspergillaceae</taxon>
        <taxon>Penicillium</taxon>
    </lineage>
</organism>
<dbReference type="GeneID" id="90952476"/>
<feature type="compositionally biased region" description="Polar residues" evidence="1">
    <location>
        <begin position="82"/>
        <end position="93"/>
    </location>
</feature>
<dbReference type="EMBL" id="CP060774">
    <property type="protein sequence ID" value="QQK40296.1"/>
    <property type="molecule type" value="Genomic_DNA"/>
</dbReference>
<dbReference type="Proteomes" id="UP000595662">
    <property type="component" value="Chromosome 1"/>
</dbReference>
<evidence type="ECO:0000313" key="3">
    <source>
        <dbReference type="Proteomes" id="UP000595662"/>
    </source>
</evidence>
<name>A0A7T7BHW9_PENDI</name>
<feature type="region of interest" description="Disordered" evidence="1">
    <location>
        <begin position="1"/>
        <end position="116"/>
    </location>
</feature>
<accession>A0A7T7BHW9</accession>
<evidence type="ECO:0000313" key="2">
    <source>
        <dbReference type="EMBL" id="QQK40296.1"/>
    </source>
</evidence>
<evidence type="ECO:0000256" key="1">
    <source>
        <dbReference type="SAM" id="MobiDB-lite"/>
    </source>
</evidence>
<dbReference type="RefSeq" id="XP_065955804.1">
    <property type="nucleotide sequence ID" value="XM_066100404.1"/>
</dbReference>
<dbReference type="AlphaFoldDB" id="A0A7T7BHW9"/>
<feature type="compositionally biased region" description="Basic and acidic residues" evidence="1">
    <location>
        <begin position="27"/>
        <end position="36"/>
    </location>
</feature>
<feature type="compositionally biased region" description="Low complexity" evidence="1">
    <location>
        <begin position="68"/>
        <end position="79"/>
    </location>
</feature>
<protein>
    <submittedName>
        <fullName evidence="2">Zinc finger, LIM-type</fullName>
    </submittedName>
</protein>
<proteinExistence type="predicted"/>
<sequence>MGDHTCSRNDFAPVAPIPSPPPSAGFDSDRFAEAKVSRGPPLAIDPSAANRAFLQPNVPTPVSSVHMSSPLPANPAPASTVVRPSTHSLTDDSVFSFPMPGNRSPTEFRRRDKRWL</sequence>
<feature type="compositionally biased region" description="Basic and acidic residues" evidence="1">
    <location>
        <begin position="106"/>
        <end position="116"/>
    </location>
</feature>